<organism evidence="1">
    <name type="scientific">viral metagenome</name>
    <dbReference type="NCBI Taxonomy" id="1070528"/>
    <lineage>
        <taxon>unclassified sequences</taxon>
        <taxon>metagenomes</taxon>
        <taxon>organismal metagenomes</taxon>
    </lineage>
</organism>
<reference evidence="1" key="1">
    <citation type="journal article" date="2020" name="Nature">
        <title>Giant virus diversity and host interactions through global metagenomics.</title>
        <authorList>
            <person name="Schulz F."/>
            <person name="Roux S."/>
            <person name="Paez-Espino D."/>
            <person name="Jungbluth S."/>
            <person name="Walsh D.A."/>
            <person name="Denef V.J."/>
            <person name="McMahon K.D."/>
            <person name="Konstantinidis K.T."/>
            <person name="Eloe-Fadrosh E.A."/>
            <person name="Kyrpides N.C."/>
            <person name="Woyke T."/>
        </authorList>
    </citation>
    <scope>NUCLEOTIDE SEQUENCE</scope>
    <source>
        <strain evidence="1">GVMAG-M-3300010158-59</strain>
    </source>
</reference>
<proteinExistence type="predicted"/>
<name>A0A6C0B9D5_9ZZZZ</name>
<accession>A0A6C0B9D5</accession>
<sequence length="100" mass="11679">MELSNSDYKKILEFYNQTIPRSDRLLKQAAEQILADKLCSCIKKVSPLNDEPRGIGICTKNIFLRRNMKRGSFSCKKKRQIKGITKTQKIRFNKKNKTKN</sequence>
<dbReference type="EMBL" id="MN739103">
    <property type="protein sequence ID" value="QHS88857.1"/>
    <property type="molecule type" value="Genomic_DNA"/>
</dbReference>
<dbReference type="AlphaFoldDB" id="A0A6C0B9D5"/>
<evidence type="ECO:0000313" key="1">
    <source>
        <dbReference type="EMBL" id="QHS88857.1"/>
    </source>
</evidence>
<protein>
    <submittedName>
        <fullName evidence="1">Uncharacterized protein</fullName>
    </submittedName>
</protein>